<accession>A0A3M5GIF1</accession>
<proteinExistence type="predicted"/>
<evidence type="ECO:0000313" key="1">
    <source>
        <dbReference type="EMBL" id="RMS86245.1"/>
    </source>
</evidence>
<sequence length="57" mass="6474">MRDGAVTRCARKSLQSIGEACFSIRQPKLRIKWNGQPGVCLCRDQWHKYLLEVAIAA</sequence>
<dbReference type="Proteomes" id="UP000268887">
    <property type="component" value="Unassembled WGS sequence"/>
</dbReference>
<dbReference type="EMBL" id="RBSV01000093">
    <property type="protein sequence ID" value="RMS86245.1"/>
    <property type="molecule type" value="Genomic_DNA"/>
</dbReference>
<name>A0A3M5GIF1_PSESS</name>
<dbReference type="AlphaFoldDB" id="A0A3M5GIF1"/>
<evidence type="ECO:0000313" key="2">
    <source>
        <dbReference type="Proteomes" id="UP000268887"/>
    </source>
</evidence>
<reference evidence="1 2" key="1">
    <citation type="submission" date="2018-08" db="EMBL/GenBank/DDBJ databases">
        <title>Recombination of ecologically and evolutionarily significant loci maintains genetic cohesion in the Pseudomonas syringae species complex.</title>
        <authorList>
            <person name="Dillon M."/>
            <person name="Thakur S."/>
            <person name="Almeida R.N.D."/>
            <person name="Weir B.S."/>
            <person name="Guttman D.S."/>
        </authorList>
    </citation>
    <scope>NUCLEOTIDE SEQUENCE [LARGE SCALE GENOMIC DNA]</scope>
    <source>
        <strain evidence="1 2">ICMP 13927</strain>
    </source>
</reference>
<gene>
    <name evidence="1" type="ORF">ALP60_103100</name>
</gene>
<comment type="caution">
    <text evidence="1">The sequence shown here is derived from an EMBL/GenBank/DDBJ whole genome shotgun (WGS) entry which is preliminary data.</text>
</comment>
<organism evidence="1 2">
    <name type="scientific">Pseudomonas savastanoi</name>
    <name type="common">Pseudomonas syringae pv. savastanoi</name>
    <dbReference type="NCBI Taxonomy" id="29438"/>
    <lineage>
        <taxon>Bacteria</taxon>
        <taxon>Pseudomonadati</taxon>
        <taxon>Pseudomonadota</taxon>
        <taxon>Gammaproteobacteria</taxon>
        <taxon>Pseudomonadales</taxon>
        <taxon>Pseudomonadaceae</taxon>
        <taxon>Pseudomonas</taxon>
    </lineage>
</organism>
<protein>
    <submittedName>
        <fullName evidence="1">Uncharacterized protein</fullName>
    </submittedName>
</protein>